<protein>
    <submittedName>
        <fullName evidence="2">StAR-related lipid transfer protein 13</fullName>
    </submittedName>
</protein>
<name>A0ABC9W4J3_GRUJA</name>
<feature type="region of interest" description="Disordered" evidence="1">
    <location>
        <begin position="1"/>
        <end position="26"/>
    </location>
</feature>
<feature type="compositionally biased region" description="Acidic residues" evidence="1">
    <location>
        <begin position="1"/>
        <end position="10"/>
    </location>
</feature>
<evidence type="ECO:0000256" key="1">
    <source>
        <dbReference type="SAM" id="MobiDB-lite"/>
    </source>
</evidence>
<comment type="caution">
    <text evidence="2">The sequence shown here is derived from an EMBL/GenBank/DDBJ whole genome shotgun (WGS) entry which is preliminary data.</text>
</comment>
<proteinExistence type="predicted"/>
<dbReference type="Proteomes" id="UP001623348">
    <property type="component" value="Unassembled WGS sequence"/>
</dbReference>
<evidence type="ECO:0000313" key="3">
    <source>
        <dbReference type="Proteomes" id="UP001623348"/>
    </source>
</evidence>
<gene>
    <name evidence="2" type="ORF">GRJ2_000497300</name>
</gene>
<dbReference type="PANTHER" id="PTHR33332">
    <property type="entry name" value="REVERSE TRANSCRIPTASE DOMAIN-CONTAINING PROTEIN"/>
    <property type="match status" value="1"/>
</dbReference>
<accession>A0ABC9W4J3</accession>
<evidence type="ECO:0000313" key="2">
    <source>
        <dbReference type="EMBL" id="GAB0180320.1"/>
    </source>
</evidence>
<reference evidence="2 3" key="1">
    <citation type="submission" date="2024-06" db="EMBL/GenBank/DDBJ databases">
        <title>The draft genome of Grus japonensis, version 3.</title>
        <authorList>
            <person name="Nabeshima K."/>
            <person name="Suzuki S."/>
            <person name="Onuma M."/>
        </authorList>
    </citation>
    <scope>NUCLEOTIDE SEQUENCE [LARGE SCALE GENOMIC DNA]</scope>
    <source>
        <strain evidence="2 3">451A</strain>
    </source>
</reference>
<organism evidence="2 3">
    <name type="scientific">Grus japonensis</name>
    <name type="common">Japanese crane</name>
    <name type="synonym">Red-crowned crane</name>
    <dbReference type="NCBI Taxonomy" id="30415"/>
    <lineage>
        <taxon>Eukaryota</taxon>
        <taxon>Metazoa</taxon>
        <taxon>Chordata</taxon>
        <taxon>Craniata</taxon>
        <taxon>Vertebrata</taxon>
        <taxon>Euteleostomi</taxon>
        <taxon>Archelosauria</taxon>
        <taxon>Archosauria</taxon>
        <taxon>Dinosauria</taxon>
        <taxon>Saurischia</taxon>
        <taxon>Theropoda</taxon>
        <taxon>Coelurosauria</taxon>
        <taxon>Aves</taxon>
        <taxon>Neognathae</taxon>
        <taxon>Neoaves</taxon>
        <taxon>Gruiformes</taxon>
        <taxon>Gruidae</taxon>
        <taxon>Grus</taxon>
    </lineage>
</organism>
<sequence length="360" mass="41255">METNIYEEEQGSPYLTSAKRLGTPKEAKYEEYQRKIEKQASPSEFENLLLEPELSLLSASSLLDHSQTSLQPGTAAGCVSATHQSEAKHLCEELRCSARHKPQECPLSLPSHTEWPVLMGENSDKKPKRSHEIRVIKHKPSAITFSDFEFLSHQANTKLHICEAGEPEDFSSEEEEADGRDDDDVFTELPLYEAFFNGLHRRNVSQRKQAKHELTKYQHICHLEDCDDHSEKELKDHGKEEKHMELENLPKPLMILAGDNTCFSHSCNPKHDCRLCEEWIGSSPEEKDWGVLTDEKLNMSRQCALAAQKANRVLGCIKRSVTSRSREVILPLYSALVRSHLEYCVQLWGPQYRRDMELLE</sequence>
<dbReference type="AlphaFoldDB" id="A0ABC9W4J3"/>
<dbReference type="EMBL" id="BAAFJT010000001">
    <property type="protein sequence ID" value="GAB0180320.1"/>
    <property type="molecule type" value="Genomic_DNA"/>
</dbReference>
<keyword evidence="3" id="KW-1185">Reference proteome</keyword>